<evidence type="ECO:0000313" key="3">
    <source>
        <dbReference type="Proteomes" id="UP000228909"/>
    </source>
</evidence>
<dbReference type="InterPro" id="IPR000073">
    <property type="entry name" value="AB_hydrolase_1"/>
</dbReference>
<dbReference type="SUPFAM" id="SSF53474">
    <property type="entry name" value="alpha/beta-Hydrolases"/>
    <property type="match status" value="1"/>
</dbReference>
<dbReference type="AlphaFoldDB" id="A0A2H0TJK2"/>
<dbReference type="PANTHER" id="PTHR43798">
    <property type="entry name" value="MONOACYLGLYCEROL LIPASE"/>
    <property type="match status" value="1"/>
</dbReference>
<dbReference type="Gene3D" id="3.40.50.1820">
    <property type="entry name" value="alpha/beta hydrolase"/>
    <property type="match status" value="1"/>
</dbReference>
<feature type="domain" description="Serine aminopeptidase S33" evidence="1">
    <location>
        <begin position="4"/>
        <end position="223"/>
    </location>
</feature>
<evidence type="ECO:0000259" key="1">
    <source>
        <dbReference type="Pfam" id="PF12146"/>
    </source>
</evidence>
<organism evidence="2 3">
    <name type="scientific">Candidatus Nealsonbacteria bacterium CG10_big_fil_rev_8_21_14_0_10_37_25</name>
    <dbReference type="NCBI Taxonomy" id="1974711"/>
    <lineage>
        <taxon>Bacteria</taxon>
        <taxon>Candidatus Nealsoniibacteriota</taxon>
    </lineage>
</organism>
<dbReference type="InterPro" id="IPR029058">
    <property type="entry name" value="AB_hydrolase_fold"/>
</dbReference>
<gene>
    <name evidence="2" type="ORF">COU43_00970</name>
</gene>
<dbReference type="InterPro" id="IPR050266">
    <property type="entry name" value="AB_hydrolase_sf"/>
</dbReference>
<dbReference type="PRINTS" id="PR00111">
    <property type="entry name" value="ABHYDROLASE"/>
</dbReference>
<comment type="caution">
    <text evidence="2">The sequence shown here is derived from an EMBL/GenBank/DDBJ whole genome shotgun (WGS) entry which is preliminary data.</text>
</comment>
<evidence type="ECO:0000313" key="2">
    <source>
        <dbReference type="EMBL" id="PIR71716.1"/>
    </source>
</evidence>
<dbReference type="PANTHER" id="PTHR43798:SF33">
    <property type="entry name" value="HYDROLASE, PUTATIVE (AFU_ORTHOLOGUE AFUA_2G14860)-RELATED"/>
    <property type="match status" value="1"/>
</dbReference>
<dbReference type="GO" id="GO:0016020">
    <property type="term" value="C:membrane"/>
    <property type="evidence" value="ECO:0007669"/>
    <property type="project" value="TreeGrafter"/>
</dbReference>
<accession>A0A2H0TJK2</accession>
<name>A0A2H0TJK2_9BACT</name>
<proteinExistence type="predicted"/>
<dbReference type="Pfam" id="PF12146">
    <property type="entry name" value="Hydrolase_4"/>
    <property type="match status" value="1"/>
</dbReference>
<dbReference type="EMBL" id="PFCK01000027">
    <property type="protein sequence ID" value="PIR71716.1"/>
    <property type="molecule type" value="Genomic_DNA"/>
</dbReference>
<dbReference type="InterPro" id="IPR022742">
    <property type="entry name" value="Hydrolase_4"/>
</dbReference>
<dbReference type="Proteomes" id="UP000228909">
    <property type="component" value="Unassembled WGS sequence"/>
</dbReference>
<sequence length="238" mass="27713">MRNILILHGWGSNSLRWQRVKELLEKNGIEALILDLPGFGITPSPDRPWSRDDYINWIFQKLKEKNWQKFNLLGHSFGGGLVVKITAAFPERIEKLILLSPAIIKRRSIKSYLFYWVAFLGKKIFFLPGFRKLQPQAQWVIYKLAGTRDYYVADGMMKETMKKIGQEEPLEGLLEKIKIPTLILWGEKDDVLPLKDAYYIKEKIRGSELKIIPGAKHSPHRETPEELVEAIISFFKFK</sequence>
<protein>
    <recommendedName>
        <fullName evidence="1">Serine aminopeptidase S33 domain-containing protein</fullName>
    </recommendedName>
</protein>
<reference evidence="3" key="1">
    <citation type="submission" date="2017-09" db="EMBL/GenBank/DDBJ databases">
        <title>Depth-based differentiation of microbial function through sediment-hosted aquifers and enrichment of novel symbionts in the deep terrestrial subsurface.</title>
        <authorList>
            <person name="Probst A.J."/>
            <person name="Ladd B."/>
            <person name="Jarett J.K."/>
            <person name="Geller-Mcgrath D.E."/>
            <person name="Sieber C.M.K."/>
            <person name="Emerson J.B."/>
            <person name="Anantharaman K."/>
            <person name="Thomas B.C."/>
            <person name="Malmstrom R."/>
            <person name="Stieglmeier M."/>
            <person name="Klingl A."/>
            <person name="Woyke T."/>
            <person name="Ryan C.M."/>
            <person name="Banfield J.F."/>
        </authorList>
    </citation>
    <scope>NUCLEOTIDE SEQUENCE [LARGE SCALE GENOMIC DNA]</scope>
</reference>